<proteinExistence type="predicted"/>
<name>A0A818ZWI1_9BILA</name>
<feature type="domain" description="Reverse transcriptase" evidence="2">
    <location>
        <begin position="768"/>
        <end position="1017"/>
    </location>
</feature>
<evidence type="ECO:0000313" key="3">
    <source>
        <dbReference type="EMBL" id="CAF3775974.1"/>
    </source>
</evidence>
<organism evidence="3 4">
    <name type="scientific">Rotaria socialis</name>
    <dbReference type="NCBI Taxonomy" id="392032"/>
    <lineage>
        <taxon>Eukaryota</taxon>
        <taxon>Metazoa</taxon>
        <taxon>Spiralia</taxon>
        <taxon>Gnathifera</taxon>
        <taxon>Rotifera</taxon>
        <taxon>Eurotatoria</taxon>
        <taxon>Bdelloidea</taxon>
        <taxon>Philodinida</taxon>
        <taxon>Philodinidae</taxon>
        <taxon>Rotaria</taxon>
    </lineage>
</organism>
<dbReference type="InterPro" id="IPR000477">
    <property type="entry name" value="RT_dom"/>
</dbReference>
<gene>
    <name evidence="3" type="ORF">KIK155_LOCUS31093</name>
</gene>
<comment type="caution">
    <text evidence="3">The sequence shown here is derived from an EMBL/GenBank/DDBJ whole genome shotgun (WGS) entry which is preliminary data.</text>
</comment>
<evidence type="ECO:0000256" key="1">
    <source>
        <dbReference type="SAM" id="MobiDB-lite"/>
    </source>
</evidence>
<dbReference type="EMBL" id="CAJNYV010005726">
    <property type="protein sequence ID" value="CAF3775974.1"/>
    <property type="molecule type" value="Genomic_DNA"/>
</dbReference>
<reference evidence="3" key="1">
    <citation type="submission" date="2021-02" db="EMBL/GenBank/DDBJ databases">
        <authorList>
            <person name="Nowell W R."/>
        </authorList>
    </citation>
    <scope>NUCLEOTIDE SEQUENCE</scope>
</reference>
<feature type="non-terminal residue" evidence="3">
    <location>
        <position position="1247"/>
    </location>
</feature>
<evidence type="ECO:0000313" key="4">
    <source>
        <dbReference type="Proteomes" id="UP000663865"/>
    </source>
</evidence>
<dbReference type="Proteomes" id="UP000663865">
    <property type="component" value="Unassembled WGS sequence"/>
</dbReference>
<sequence length="1247" mass="146826">ANIGSCVSFLDLLINNKNGILSTSVYHKPAAEPCVIPFISDHPRHVFSNIIQASLVRAVRYSSTLDIFETERRAIRLMLLYNGYPSRYIDLHFRKFFGRSMSKSSMIPFIANENQFLVMRNTLLPKPTVKERQTQHRIAAVSIDKEIDNHNIKEKTTTITTISKQNKLNKFENTLFLHYTHEKRLHSLKRDIHKIYPEIFQDTIGIDFRLIVGHRNHRNTGHELIQKRPHSSLLKPTPLPMPNPDKVYRVAVYLKRSPRLLIQALSRQLNHPLKTKSEHKFIYSRLKLLDQQFCLNVHQSLWQSYFDLGYERHQWPDYFYKITKTNEPPLCEKFVQDYLTHIQQQLEQCTTQLNLQATTCPETLTMTLLDHHLKECISSQQKRFTRKIYHQLKQFKDALHEKRLHHILFDNNLTSDQKESINRLIHLRETELQIRKELLLLEQRILSKLLPVNFDQLDTLIASDFYTPVLEDQYSLNYKLKRSKILQETKRTWLDILMESYNVKMKECNRQYQELLTQLELDISNHQHHHHDARVLCRTVHAYIKHRTIQIKKDTFQEMASFHGKLSRRRRQRSKKAKQTIGVSPEVILNVNDHSLAMIGHEYLSRHGNYIRPNRTALRSYKEREKIVQEQHEIMMNRMKLRLPEKCHINAKSNIFKQFSERLLACLMFHYMTPLPFIEHVRAQRDLQTMKLIRRKLKKSQLLLRETDKGGNLYVAHVNEFEEKAVEYRMKTGAYEELSSSPIEEILNKVTRLLNDLHVKTKQISFQQYKKMIPNRLTVELAYMYYNPKTHKNPITLRPIMNTIHAATTGISRFLDQSIRPLFDKHAEPRPIIDGGHLLRQLEQYVRNGHLKPTTLFCTADITNLYTMLPQDESLKILEEFLCEHHYEKVQGIPIQVILQLAHIVLKETAFVDGNKFYRQIIGGAMGSPFTLTLANIFMWKWEKNAICGTLEPHEIYGRYIDDIFFTFNKSKAKLEAVIKKANDFHANIKLEANMGSCVSFLDLLIDNNHGILSTSVYHKPAAEPCVIPFISDHPRHVFSNIIQASLVRAVRYSSTLDIFEKEHRAIRLMLLYNGYPSRYIDTHFRKFFDNSISLVSMIPFMNNEEQFLTKRKSLLAQPSVKERETQHRINKALGLDGEIHQKNIQDKKTTIAIVSKQTKPNLFTNTLFLHYTHEKRLSSVKNDIHRIYSEIFQDTPAMEIRLIVGYRNHRNTGHELIQKRPHSSLLKPTRLPNTTKQKSERWQHVT</sequence>
<evidence type="ECO:0000259" key="2">
    <source>
        <dbReference type="PROSITE" id="PS50878"/>
    </source>
</evidence>
<dbReference type="Pfam" id="PF26215">
    <property type="entry name" value="HTH_animal"/>
    <property type="match status" value="2"/>
</dbReference>
<accession>A0A818ZWI1</accession>
<dbReference type="PANTHER" id="PTHR21301:SF10">
    <property type="entry name" value="REVERSE TRANSCRIPTASE DOMAIN-CONTAINING PROTEIN"/>
    <property type="match status" value="1"/>
</dbReference>
<protein>
    <recommendedName>
        <fullName evidence="2">Reverse transcriptase domain-containing protein</fullName>
    </recommendedName>
</protein>
<dbReference type="PANTHER" id="PTHR21301">
    <property type="entry name" value="REVERSE TRANSCRIPTASE"/>
    <property type="match status" value="1"/>
</dbReference>
<feature type="compositionally biased region" description="Basic and acidic residues" evidence="1">
    <location>
        <begin position="1238"/>
        <end position="1247"/>
    </location>
</feature>
<dbReference type="InterPro" id="IPR058912">
    <property type="entry name" value="HTH_animal"/>
</dbReference>
<dbReference type="AlphaFoldDB" id="A0A818ZWI1"/>
<dbReference type="PROSITE" id="PS50878">
    <property type="entry name" value="RT_POL"/>
    <property type="match status" value="1"/>
</dbReference>
<feature type="region of interest" description="Disordered" evidence="1">
    <location>
        <begin position="1216"/>
        <end position="1247"/>
    </location>
</feature>